<feature type="transmembrane region" description="Helical" evidence="2">
    <location>
        <begin position="131"/>
        <end position="149"/>
    </location>
</feature>
<sequence>MDSSSDQPVILRVDETEAFTFPGADFNSVGFGFDPNEPMSDSMEPLRVPSHTNVATQTQAAPFASSTASAMPDLSEDCDMHDGQSGGKPSNKMKNTPISLTFCRIAHGTNSFNQMNATSSTMYAEPPSSTVMRGLALVGVVGVSWLVWFTKIKPSTD</sequence>
<evidence type="ECO:0000313" key="4">
    <source>
        <dbReference type="Proteomes" id="UP001305414"/>
    </source>
</evidence>
<reference evidence="3 4" key="1">
    <citation type="submission" date="2023-10" db="EMBL/GenBank/DDBJ databases">
        <title>Draft genome sequence of Xylaria bambusicola isolate GMP-LS, the root and basal stem rot pathogen of sugarcane in Indonesia.</title>
        <authorList>
            <person name="Selvaraj P."/>
            <person name="Muralishankar V."/>
            <person name="Muruganantham S."/>
            <person name="Sp S."/>
            <person name="Haryani S."/>
            <person name="Lau K.J.X."/>
            <person name="Naqvi N.I."/>
        </authorList>
    </citation>
    <scope>NUCLEOTIDE SEQUENCE [LARGE SCALE GENOMIC DNA]</scope>
    <source>
        <strain evidence="3">GMP-LS</strain>
    </source>
</reference>
<comment type="caution">
    <text evidence="3">The sequence shown here is derived from an EMBL/GenBank/DDBJ whole genome shotgun (WGS) entry which is preliminary data.</text>
</comment>
<proteinExistence type="predicted"/>
<protein>
    <submittedName>
        <fullName evidence="3">Uncharacterized protein</fullName>
    </submittedName>
</protein>
<dbReference type="EMBL" id="JAWHQM010000019">
    <property type="protein sequence ID" value="KAK5631370.1"/>
    <property type="molecule type" value="Genomic_DNA"/>
</dbReference>
<feature type="region of interest" description="Disordered" evidence="1">
    <location>
        <begin position="33"/>
        <end position="94"/>
    </location>
</feature>
<gene>
    <name evidence="3" type="ORF">RRF57_007084</name>
</gene>
<organism evidence="3 4">
    <name type="scientific">Xylaria bambusicola</name>
    <dbReference type="NCBI Taxonomy" id="326684"/>
    <lineage>
        <taxon>Eukaryota</taxon>
        <taxon>Fungi</taxon>
        <taxon>Dikarya</taxon>
        <taxon>Ascomycota</taxon>
        <taxon>Pezizomycotina</taxon>
        <taxon>Sordariomycetes</taxon>
        <taxon>Xylariomycetidae</taxon>
        <taxon>Xylariales</taxon>
        <taxon>Xylariaceae</taxon>
        <taxon>Xylaria</taxon>
    </lineage>
</organism>
<evidence type="ECO:0000313" key="3">
    <source>
        <dbReference type="EMBL" id="KAK5631370.1"/>
    </source>
</evidence>
<keyword evidence="2" id="KW-0812">Transmembrane</keyword>
<dbReference type="AlphaFoldDB" id="A0AAN7YZH6"/>
<feature type="compositionally biased region" description="Polar residues" evidence="1">
    <location>
        <begin position="50"/>
        <end position="69"/>
    </location>
</feature>
<evidence type="ECO:0000256" key="1">
    <source>
        <dbReference type="SAM" id="MobiDB-lite"/>
    </source>
</evidence>
<keyword evidence="2" id="KW-1133">Transmembrane helix</keyword>
<name>A0AAN7YZH6_9PEZI</name>
<evidence type="ECO:0000256" key="2">
    <source>
        <dbReference type="SAM" id="Phobius"/>
    </source>
</evidence>
<dbReference type="Proteomes" id="UP001305414">
    <property type="component" value="Unassembled WGS sequence"/>
</dbReference>
<keyword evidence="2" id="KW-0472">Membrane</keyword>
<keyword evidence="4" id="KW-1185">Reference proteome</keyword>
<accession>A0AAN7YZH6</accession>